<protein>
    <submittedName>
        <fullName evidence="1">Uncharacterized protein</fullName>
    </submittedName>
</protein>
<organism evidence="1 2">
    <name type="scientific">Portunus trituberculatus</name>
    <name type="common">Swimming crab</name>
    <name type="synonym">Neptunus trituberculatus</name>
    <dbReference type="NCBI Taxonomy" id="210409"/>
    <lineage>
        <taxon>Eukaryota</taxon>
        <taxon>Metazoa</taxon>
        <taxon>Ecdysozoa</taxon>
        <taxon>Arthropoda</taxon>
        <taxon>Crustacea</taxon>
        <taxon>Multicrustacea</taxon>
        <taxon>Malacostraca</taxon>
        <taxon>Eumalacostraca</taxon>
        <taxon>Eucarida</taxon>
        <taxon>Decapoda</taxon>
        <taxon>Pleocyemata</taxon>
        <taxon>Brachyura</taxon>
        <taxon>Eubrachyura</taxon>
        <taxon>Portunoidea</taxon>
        <taxon>Portunidae</taxon>
        <taxon>Portuninae</taxon>
        <taxon>Portunus</taxon>
    </lineage>
</organism>
<proteinExistence type="predicted"/>
<gene>
    <name evidence="1" type="ORF">E2C01_019861</name>
</gene>
<reference evidence="1 2" key="1">
    <citation type="submission" date="2019-05" db="EMBL/GenBank/DDBJ databases">
        <title>Another draft genome of Portunus trituberculatus and its Hox gene families provides insights of decapod evolution.</title>
        <authorList>
            <person name="Jeong J.-H."/>
            <person name="Song I."/>
            <person name="Kim S."/>
            <person name="Choi T."/>
            <person name="Kim D."/>
            <person name="Ryu S."/>
            <person name="Kim W."/>
        </authorList>
    </citation>
    <scope>NUCLEOTIDE SEQUENCE [LARGE SCALE GENOMIC DNA]</scope>
    <source>
        <tissue evidence="1">Muscle</tissue>
    </source>
</reference>
<sequence length="110" mass="12499">MNIQKHMKPSTPKWRGTLHVPRATCHATRKSDLPIRMYPEFLPFSFSVGDYSTNQGNNNLLIRSCHLAHCEVNCHPETRGDMLPWSEITVPLVTCHLPPAICHVQRATLV</sequence>
<comment type="caution">
    <text evidence="1">The sequence shown here is derived from an EMBL/GenBank/DDBJ whole genome shotgun (WGS) entry which is preliminary data.</text>
</comment>
<name>A0A5B7E1K2_PORTR</name>
<evidence type="ECO:0000313" key="1">
    <source>
        <dbReference type="EMBL" id="MPC26714.1"/>
    </source>
</evidence>
<keyword evidence="2" id="KW-1185">Reference proteome</keyword>
<dbReference type="EMBL" id="VSRR010001639">
    <property type="protein sequence ID" value="MPC26714.1"/>
    <property type="molecule type" value="Genomic_DNA"/>
</dbReference>
<dbReference type="Proteomes" id="UP000324222">
    <property type="component" value="Unassembled WGS sequence"/>
</dbReference>
<evidence type="ECO:0000313" key="2">
    <source>
        <dbReference type="Proteomes" id="UP000324222"/>
    </source>
</evidence>
<accession>A0A5B7E1K2</accession>
<dbReference type="AlphaFoldDB" id="A0A5B7E1K2"/>